<dbReference type="Pfam" id="PF00293">
    <property type="entry name" value="NUDIX"/>
    <property type="match status" value="1"/>
</dbReference>
<dbReference type="SUPFAM" id="SSF55811">
    <property type="entry name" value="Nudix"/>
    <property type="match status" value="1"/>
</dbReference>
<comment type="cofactor">
    <cofactor evidence="2">
        <name>Mg(2+)</name>
        <dbReference type="ChEBI" id="CHEBI:18420"/>
    </cofactor>
</comment>
<evidence type="ECO:0000256" key="1">
    <source>
        <dbReference type="ARBA" id="ARBA00001936"/>
    </source>
</evidence>
<proteinExistence type="predicted"/>
<dbReference type="InterPro" id="IPR045121">
    <property type="entry name" value="CoAse"/>
</dbReference>
<dbReference type="PROSITE" id="PS51462">
    <property type="entry name" value="NUDIX"/>
    <property type="match status" value="1"/>
</dbReference>
<dbReference type="CDD" id="cd03426">
    <property type="entry name" value="NUDIX_CoAse_Nudt7"/>
    <property type="match status" value="1"/>
</dbReference>
<sequence>MTEPLRKPITPGFDVQAQKWTVANENLHAISPSVLTASLIERAFDHGLVWSADALVHQWNEAKIIQYQSESYIDSAVLMPLVKRDAEIFVLLTKRSEKLYHHPGQVSFPGGRVEDGDINPQHTALRETFEEIGVPTQAVTVLGQLPEFYTGTGFLLRPYVGWLANTVEIKTDQVEVAEVFHVPLAFLMDPANHRLHHAIAPDGNERYYYSMPWNGYFIWGATANVIRNFYHRVVAVVQD</sequence>
<dbReference type="GO" id="GO:0046872">
    <property type="term" value="F:metal ion binding"/>
    <property type="evidence" value="ECO:0007669"/>
    <property type="project" value="UniProtKB-KW"/>
</dbReference>
<dbReference type="PANTHER" id="PTHR12992:SF11">
    <property type="entry name" value="MITOCHONDRIAL COENZYME A DIPHOSPHATASE NUDT8"/>
    <property type="match status" value="1"/>
</dbReference>
<dbReference type="Gene3D" id="3.90.79.10">
    <property type="entry name" value="Nucleoside Triphosphate Pyrophosphohydrolase"/>
    <property type="match status" value="1"/>
</dbReference>
<organism evidence="8 9">
    <name type="scientific">Advenella kashmirensis</name>
    <dbReference type="NCBI Taxonomy" id="310575"/>
    <lineage>
        <taxon>Bacteria</taxon>
        <taxon>Pseudomonadati</taxon>
        <taxon>Pseudomonadota</taxon>
        <taxon>Betaproteobacteria</taxon>
        <taxon>Burkholderiales</taxon>
        <taxon>Alcaligenaceae</taxon>
    </lineage>
</organism>
<dbReference type="PANTHER" id="PTHR12992">
    <property type="entry name" value="NUDIX HYDROLASE"/>
    <property type="match status" value="1"/>
</dbReference>
<keyword evidence="4" id="KW-0378">Hydrolase</keyword>
<feature type="domain" description="Nudix hydrolase" evidence="7">
    <location>
        <begin position="71"/>
        <end position="205"/>
    </location>
</feature>
<reference evidence="8 9" key="1">
    <citation type="journal article" date="2018" name="Nat. Biotechnol.">
        <title>A standardized bacterial taxonomy based on genome phylogeny substantially revises the tree of life.</title>
        <authorList>
            <person name="Parks D.H."/>
            <person name="Chuvochina M."/>
            <person name="Waite D.W."/>
            <person name="Rinke C."/>
            <person name="Skarshewski A."/>
            <person name="Chaumeil P.A."/>
            <person name="Hugenholtz P."/>
        </authorList>
    </citation>
    <scope>NUCLEOTIDE SEQUENCE [LARGE SCALE GENOMIC DNA]</scope>
    <source>
        <strain evidence="8">UBA10707</strain>
    </source>
</reference>
<keyword evidence="5" id="KW-0460">Magnesium</keyword>
<dbReference type="Proteomes" id="UP000264036">
    <property type="component" value="Unassembled WGS sequence"/>
</dbReference>
<keyword evidence="6" id="KW-0464">Manganese</keyword>
<dbReference type="InterPro" id="IPR015797">
    <property type="entry name" value="NUDIX_hydrolase-like_dom_sf"/>
</dbReference>
<evidence type="ECO:0000256" key="5">
    <source>
        <dbReference type="ARBA" id="ARBA00022842"/>
    </source>
</evidence>
<evidence type="ECO:0000256" key="4">
    <source>
        <dbReference type="ARBA" id="ARBA00022801"/>
    </source>
</evidence>
<dbReference type="EMBL" id="DOEK01000005">
    <property type="protein sequence ID" value="HBP28446.1"/>
    <property type="molecule type" value="Genomic_DNA"/>
</dbReference>
<evidence type="ECO:0000256" key="2">
    <source>
        <dbReference type="ARBA" id="ARBA00001946"/>
    </source>
</evidence>
<evidence type="ECO:0000256" key="3">
    <source>
        <dbReference type="ARBA" id="ARBA00022723"/>
    </source>
</evidence>
<protein>
    <submittedName>
        <fullName evidence="8">CoA pyrophosphatase</fullName>
    </submittedName>
</protein>
<keyword evidence="3" id="KW-0479">Metal-binding</keyword>
<gene>
    <name evidence="8" type="ORF">DD666_03395</name>
</gene>
<evidence type="ECO:0000259" key="7">
    <source>
        <dbReference type="PROSITE" id="PS51462"/>
    </source>
</evidence>
<name>A0A356LBS8_9BURK</name>
<dbReference type="GO" id="GO:0010945">
    <property type="term" value="F:coenzyme A diphosphatase activity"/>
    <property type="evidence" value="ECO:0007669"/>
    <property type="project" value="InterPro"/>
</dbReference>
<dbReference type="InterPro" id="IPR000086">
    <property type="entry name" value="NUDIX_hydrolase_dom"/>
</dbReference>
<evidence type="ECO:0000256" key="6">
    <source>
        <dbReference type="ARBA" id="ARBA00023211"/>
    </source>
</evidence>
<evidence type="ECO:0000313" key="9">
    <source>
        <dbReference type="Proteomes" id="UP000264036"/>
    </source>
</evidence>
<evidence type="ECO:0000313" key="8">
    <source>
        <dbReference type="EMBL" id="HBP28446.1"/>
    </source>
</evidence>
<comment type="caution">
    <text evidence="8">The sequence shown here is derived from an EMBL/GenBank/DDBJ whole genome shotgun (WGS) entry which is preliminary data.</text>
</comment>
<dbReference type="AlphaFoldDB" id="A0A356LBS8"/>
<comment type="cofactor">
    <cofactor evidence="1">
        <name>Mn(2+)</name>
        <dbReference type="ChEBI" id="CHEBI:29035"/>
    </cofactor>
</comment>
<accession>A0A356LBS8</accession>